<reference evidence="2" key="1">
    <citation type="submission" date="2019-06" db="EMBL/GenBank/DDBJ databases">
        <authorList>
            <person name="Zheng W."/>
        </authorList>
    </citation>
    <scope>NUCLEOTIDE SEQUENCE</scope>
    <source>
        <strain evidence="2">QDHG01</strain>
    </source>
</reference>
<sequence>MTDVLAFIRLALRNVVTFLNKSQMSPTPALIQLQPPSPLFKHLLAFFAHLKTDAFSQKHQPRICLTCWRLFTIENEGLHPPRNTTTPAGHMRTGTFINMREATAQGLIDVASKNGRWREASGEMEMFGMDEVLREEGKRVTGVELCQSSSEAPAVNGSAETIKINLQPPLVTDSKSKKQSNNRISKKRPVQVPTTQLHFEFYPQQPQSRSLFSNMLKPPQQQKPPKYTTPSVYTTPDSLHSLTDSRTLLHNNPQALFANYELLNFARKTADSISEISQKIHDLTANVSLIKDTVALISANQNGNNPKENGIHPEQNGNPFSIGNTTNLNDNNSEIEREFQEQVRDFQIDSGIIKQSTAQDQYQSFINGFILTKEHQRRQQQETITIEIEDDDSPRVAPEQQQEVVQLDIQEEQQQEQLQGELEVSVEQRCQEIVPIQELDQELVEEQVQQPLEVQEQVCEPIIQEQAPQVIDEALAVVNEEVDLQQEPRVTMTQSDNEEVDDTWAQQTQTEEIQRTSEVDIQAQSEKDQPQVFNDTQ</sequence>
<dbReference type="AlphaFoldDB" id="A0A8J8NSW5"/>
<feature type="compositionally biased region" description="Low complexity" evidence="1">
    <location>
        <begin position="217"/>
        <end position="226"/>
    </location>
</feature>
<evidence type="ECO:0000313" key="2">
    <source>
        <dbReference type="EMBL" id="TNV79890.1"/>
    </source>
</evidence>
<organism evidence="2 3">
    <name type="scientific">Halteria grandinella</name>
    <dbReference type="NCBI Taxonomy" id="5974"/>
    <lineage>
        <taxon>Eukaryota</taxon>
        <taxon>Sar</taxon>
        <taxon>Alveolata</taxon>
        <taxon>Ciliophora</taxon>
        <taxon>Intramacronucleata</taxon>
        <taxon>Spirotrichea</taxon>
        <taxon>Stichotrichia</taxon>
        <taxon>Sporadotrichida</taxon>
        <taxon>Halteriidae</taxon>
        <taxon>Halteria</taxon>
    </lineage>
</organism>
<protein>
    <submittedName>
        <fullName evidence="2">Uncharacterized protein</fullName>
    </submittedName>
</protein>
<feature type="region of interest" description="Disordered" evidence="1">
    <location>
        <begin position="166"/>
        <end position="190"/>
    </location>
</feature>
<accession>A0A8J8NSW5</accession>
<evidence type="ECO:0000313" key="3">
    <source>
        <dbReference type="Proteomes" id="UP000785679"/>
    </source>
</evidence>
<comment type="caution">
    <text evidence="2">The sequence shown here is derived from an EMBL/GenBank/DDBJ whole genome shotgun (WGS) entry which is preliminary data.</text>
</comment>
<gene>
    <name evidence="2" type="ORF">FGO68_gene4591</name>
</gene>
<proteinExistence type="predicted"/>
<keyword evidence="3" id="KW-1185">Reference proteome</keyword>
<feature type="region of interest" description="Disordered" evidence="1">
    <location>
        <begin position="302"/>
        <end position="330"/>
    </location>
</feature>
<evidence type="ECO:0000256" key="1">
    <source>
        <dbReference type="SAM" id="MobiDB-lite"/>
    </source>
</evidence>
<feature type="region of interest" description="Disordered" evidence="1">
    <location>
        <begin position="488"/>
        <end position="537"/>
    </location>
</feature>
<feature type="region of interest" description="Disordered" evidence="1">
    <location>
        <begin position="210"/>
        <end position="233"/>
    </location>
</feature>
<feature type="compositionally biased region" description="Polar residues" evidence="1">
    <location>
        <begin position="315"/>
        <end position="330"/>
    </location>
</feature>
<dbReference type="Proteomes" id="UP000785679">
    <property type="component" value="Unassembled WGS sequence"/>
</dbReference>
<feature type="compositionally biased region" description="Basic residues" evidence="1">
    <location>
        <begin position="177"/>
        <end position="189"/>
    </location>
</feature>
<name>A0A8J8NSW5_HALGN</name>
<dbReference type="EMBL" id="RRYP01008271">
    <property type="protein sequence ID" value="TNV79890.1"/>
    <property type="molecule type" value="Genomic_DNA"/>
</dbReference>